<evidence type="ECO:0000313" key="2">
    <source>
        <dbReference type="EMBL" id="KAK2117331.1"/>
    </source>
</evidence>
<keyword evidence="3" id="KW-1185">Reference proteome</keyword>
<evidence type="ECO:0000313" key="3">
    <source>
        <dbReference type="Proteomes" id="UP001266305"/>
    </source>
</evidence>
<comment type="caution">
    <text evidence="2">The sequence shown here is derived from an EMBL/GenBank/DDBJ whole genome shotgun (WGS) entry which is preliminary data.</text>
</comment>
<dbReference type="EMBL" id="JASSZA010000002">
    <property type="protein sequence ID" value="KAK2117331.1"/>
    <property type="molecule type" value="Genomic_DNA"/>
</dbReference>
<feature type="non-terminal residue" evidence="2">
    <location>
        <position position="90"/>
    </location>
</feature>
<proteinExistence type="predicted"/>
<name>A0ABQ9W6R2_SAGOE</name>
<sequence>MSLDRARRLHPTGLGLWGFAEMSSDSTQASGHSVLEFPKALDGKRQGRLDLTCNQALSGETSSGFPYPRHPGNAALHTPAPLKAEEELWL</sequence>
<feature type="region of interest" description="Disordered" evidence="1">
    <location>
        <begin position="60"/>
        <end position="90"/>
    </location>
</feature>
<accession>A0ABQ9W6R2</accession>
<organism evidence="2 3">
    <name type="scientific">Saguinus oedipus</name>
    <name type="common">Cotton-top tamarin</name>
    <name type="synonym">Oedipomidas oedipus</name>
    <dbReference type="NCBI Taxonomy" id="9490"/>
    <lineage>
        <taxon>Eukaryota</taxon>
        <taxon>Metazoa</taxon>
        <taxon>Chordata</taxon>
        <taxon>Craniata</taxon>
        <taxon>Vertebrata</taxon>
        <taxon>Euteleostomi</taxon>
        <taxon>Mammalia</taxon>
        <taxon>Eutheria</taxon>
        <taxon>Euarchontoglires</taxon>
        <taxon>Primates</taxon>
        <taxon>Haplorrhini</taxon>
        <taxon>Platyrrhini</taxon>
        <taxon>Cebidae</taxon>
        <taxon>Callitrichinae</taxon>
        <taxon>Saguinus</taxon>
    </lineage>
</organism>
<evidence type="ECO:0000256" key="1">
    <source>
        <dbReference type="SAM" id="MobiDB-lite"/>
    </source>
</evidence>
<reference evidence="2 3" key="1">
    <citation type="submission" date="2023-05" db="EMBL/GenBank/DDBJ databases">
        <title>B98-5 Cell Line De Novo Hybrid Assembly: An Optical Mapping Approach.</title>
        <authorList>
            <person name="Kananen K."/>
            <person name="Auerbach J.A."/>
            <person name="Kautto E."/>
            <person name="Blachly J.S."/>
        </authorList>
    </citation>
    <scope>NUCLEOTIDE SEQUENCE [LARGE SCALE GENOMIC DNA]</scope>
    <source>
        <strain evidence="2">B95-8</strain>
        <tissue evidence="2">Cell line</tissue>
    </source>
</reference>
<gene>
    <name evidence="2" type="ORF">P7K49_004217</name>
</gene>
<protein>
    <submittedName>
        <fullName evidence="2">Uncharacterized protein</fullName>
    </submittedName>
</protein>
<dbReference type="Proteomes" id="UP001266305">
    <property type="component" value="Unassembled WGS sequence"/>
</dbReference>